<dbReference type="EMBL" id="CP001087">
    <property type="protein sequence ID" value="ACN15134.1"/>
    <property type="molecule type" value="Genomic_DNA"/>
</dbReference>
<proteinExistence type="predicted"/>
<evidence type="ECO:0000259" key="1">
    <source>
        <dbReference type="Pfam" id="PF04015"/>
    </source>
</evidence>
<dbReference type="HOGENOM" id="CLU_055092_0_0_7"/>
<name>C0QCQ7_DESAH</name>
<dbReference type="KEGG" id="dat:HRM2_20330"/>
<dbReference type="eggNOG" id="COG2768">
    <property type="taxonomic scope" value="Bacteria"/>
</dbReference>
<organism evidence="2 3">
    <name type="scientific">Desulforapulum autotrophicum (strain ATCC 43914 / DSM 3382 / VKM B-1955 / HRM2)</name>
    <name type="common">Desulfobacterium autotrophicum</name>
    <dbReference type="NCBI Taxonomy" id="177437"/>
    <lineage>
        <taxon>Bacteria</taxon>
        <taxon>Pseudomonadati</taxon>
        <taxon>Thermodesulfobacteriota</taxon>
        <taxon>Desulfobacteria</taxon>
        <taxon>Desulfobacterales</taxon>
        <taxon>Desulfobacteraceae</taxon>
        <taxon>Desulforapulum</taxon>
    </lineage>
</organism>
<feature type="domain" description="DUF362" evidence="1">
    <location>
        <begin position="66"/>
        <end position="203"/>
    </location>
</feature>
<evidence type="ECO:0000313" key="3">
    <source>
        <dbReference type="Proteomes" id="UP000000442"/>
    </source>
</evidence>
<evidence type="ECO:0000313" key="2">
    <source>
        <dbReference type="EMBL" id="ACN15134.1"/>
    </source>
</evidence>
<gene>
    <name evidence="2" type="ordered locus">HRM2_20330</name>
</gene>
<accession>C0QCQ7</accession>
<reference evidence="2 3" key="1">
    <citation type="journal article" date="2009" name="Environ. Microbiol.">
        <title>Genome sequence of Desulfobacterium autotrophicum HRM2, a marine sulfate reducer oxidizing organic carbon completely to carbon dioxide.</title>
        <authorList>
            <person name="Strittmatter A.W."/>
            <person name="Liesegang H."/>
            <person name="Rabus R."/>
            <person name="Decker I."/>
            <person name="Amann J."/>
            <person name="Andres S."/>
            <person name="Henne A."/>
            <person name="Fricke W.F."/>
            <person name="Martinez-Arias R."/>
            <person name="Bartels D."/>
            <person name="Goesmann A."/>
            <person name="Krause L."/>
            <person name="Puehler A."/>
            <person name="Klenk H.P."/>
            <person name="Richter M."/>
            <person name="Schuler M."/>
            <person name="Gloeckner F.O."/>
            <person name="Meyerdierks A."/>
            <person name="Gottschalk G."/>
            <person name="Amann R."/>
        </authorList>
    </citation>
    <scope>NUCLEOTIDE SEQUENCE [LARGE SCALE GENOMIC DNA]</scope>
    <source>
        <strain evidence="3">ATCC 43914 / DSM 3382 / HRM2</strain>
    </source>
</reference>
<protein>
    <recommendedName>
        <fullName evidence="1">DUF362 domain-containing protein</fullName>
    </recommendedName>
</protein>
<dbReference type="Pfam" id="PF04015">
    <property type="entry name" value="DUF362"/>
    <property type="match status" value="1"/>
</dbReference>
<dbReference type="AlphaFoldDB" id="C0QCQ7"/>
<dbReference type="Gene3D" id="3.40.50.11440">
    <property type="match status" value="1"/>
</dbReference>
<sequence length="424" mass="45274">MVKIPVPKGIKFPGMYQIRQGFDVPPGIDVTRAVDGQWQRIKGTLALAPGARIAVGVGSRGLSNLPEIVRAVVAKLKDAGARPFITSAMGSHGGATAQGQVAVLAQLGITRESVGAPVEVTMDVVSMGEADGIPLYIDRLAHGADGIVLINRVKPHTDFTGPVESGIIKMLVIGLGNQKGADFYHQTAVGRDFYDMIITAGRRLLTKTKFLFGVALVENQDHQTCDIQMAIPAKIEAMEIDLLKKARSLLPRLPLDEIDLLIVDEMGKDISGAGMDPNVVGGRGSCVWSANRPWPKITRIFARSLTRATKGNASGLGMVHVTTPRLVEMIDMQATAINAITASCPEDCRIPMTLATEKEAVVAALMTIGPYTPEDVRIVHIQNTLHLDHMRVSEGCLVGLVNNPDITITSESSPLAFDASGNLV</sequence>
<dbReference type="RefSeq" id="WP_015903912.1">
    <property type="nucleotide sequence ID" value="NC_012108.1"/>
</dbReference>
<dbReference type="InterPro" id="IPR007160">
    <property type="entry name" value="DUF362"/>
</dbReference>
<dbReference type="Proteomes" id="UP000000442">
    <property type="component" value="Chromosome"/>
</dbReference>
<keyword evidence="3" id="KW-1185">Reference proteome</keyword>